<dbReference type="KEGG" id="mtua:CSH63_31035"/>
<dbReference type="CDD" id="cd17321">
    <property type="entry name" value="MFS_MMR_MDR_like"/>
    <property type="match status" value="1"/>
</dbReference>
<evidence type="ECO:0000313" key="9">
    <source>
        <dbReference type="EMBL" id="AYF31811.1"/>
    </source>
</evidence>
<dbReference type="InterPro" id="IPR020846">
    <property type="entry name" value="MFS_dom"/>
</dbReference>
<feature type="transmembrane region" description="Helical" evidence="7">
    <location>
        <begin position="208"/>
        <end position="230"/>
    </location>
</feature>
<evidence type="ECO:0000256" key="1">
    <source>
        <dbReference type="ARBA" id="ARBA00004651"/>
    </source>
</evidence>
<reference evidence="9 10" key="1">
    <citation type="submission" date="2017-10" db="EMBL/GenBank/DDBJ databases">
        <title>Integration of genomic and chemical information greatly accelerates assignment of the full stereostructure of myelolactone, a potent inhibitor of myeloma from a marine-derived Micromonospora.</title>
        <authorList>
            <person name="Kim M.C."/>
            <person name="Machado H."/>
            <person name="Jensen P.R."/>
            <person name="Fenical W."/>
        </authorList>
    </citation>
    <scope>NUCLEOTIDE SEQUENCE [LARGE SCALE GENOMIC DNA]</scope>
    <source>
        <strain evidence="9 10">CNY-010</strain>
    </source>
</reference>
<dbReference type="EMBL" id="CP024087">
    <property type="protein sequence ID" value="AYF31811.1"/>
    <property type="molecule type" value="Genomic_DNA"/>
</dbReference>
<evidence type="ECO:0000256" key="5">
    <source>
        <dbReference type="ARBA" id="ARBA00022989"/>
    </source>
</evidence>
<feature type="transmembrane region" description="Helical" evidence="7">
    <location>
        <begin position="112"/>
        <end position="133"/>
    </location>
</feature>
<dbReference type="SUPFAM" id="SSF103473">
    <property type="entry name" value="MFS general substrate transporter"/>
    <property type="match status" value="1"/>
</dbReference>
<dbReference type="PROSITE" id="PS00216">
    <property type="entry name" value="SUGAR_TRANSPORT_1"/>
    <property type="match status" value="1"/>
</dbReference>
<feature type="transmembrane region" description="Helical" evidence="7">
    <location>
        <begin position="477"/>
        <end position="496"/>
    </location>
</feature>
<dbReference type="InterPro" id="IPR005829">
    <property type="entry name" value="Sugar_transporter_CS"/>
</dbReference>
<protein>
    <submittedName>
        <fullName evidence="9">MFS transporter</fullName>
    </submittedName>
</protein>
<dbReference type="AlphaFoldDB" id="A0A386WUC4"/>
<dbReference type="RefSeq" id="WP_120573263.1">
    <property type="nucleotide sequence ID" value="NZ_CP024087.1"/>
</dbReference>
<keyword evidence="4 7" id="KW-0812">Transmembrane</keyword>
<feature type="transmembrane region" description="Helical" evidence="7">
    <location>
        <begin position="274"/>
        <end position="295"/>
    </location>
</feature>
<dbReference type="Pfam" id="PF07690">
    <property type="entry name" value="MFS_1"/>
    <property type="match status" value="1"/>
</dbReference>
<keyword evidence="5 7" id="KW-1133">Transmembrane helix</keyword>
<evidence type="ECO:0000256" key="7">
    <source>
        <dbReference type="SAM" id="Phobius"/>
    </source>
</evidence>
<dbReference type="PRINTS" id="PR01036">
    <property type="entry name" value="TCRTETB"/>
</dbReference>
<organism evidence="9 10">
    <name type="scientific">Micromonospora tulbaghiae</name>
    <dbReference type="NCBI Taxonomy" id="479978"/>
    <lineage>
        <taxon>Bacteria</taxon>
        <taxon>Bacillati</taxon>
        <taxon>Actinomycetota</taxon>
        <taxon>Actinomycetes</taxon>
        <taxon>Micromonosporales</taxon>
        <taxon>Micromonosporaceae</taxon>
        <taxon>Micromonospora</taxon>
    </lineage>
</organism>
<dbReference type="PROSITE" id="PS50850">
    <property type="entry name" value="MFS"/>
    <property type="match status" value="1"/>
</dbReference>
<dbReference type="InterPro" id="IPR011701">
    <property type="entry name" value="MFS"/>
</dbReference>
<dbReference type="Gene3D" id="1.20.1250.20">
    <property type="entry name" value="MFS general substrate transporter like domains"/>
    <property type="match status" value="1"/>
</dbReference>
<proteinExistence type="predicted"/>
<dbReference type="GO" id="GO:0005886">
    <property type="term" value="C:plasma membrane"/>
    <property type="evidence" value="ECO:0007669"/>
    <property type="project" value="UniProtKB-SubCell"/>
</dbReference>
<evidence type="ECO:0000259" key="8">
    <source>
        <dbReference type="PROSITE" id="PS50850"/>
    </source>
</evidence>
<comment type="subcellular location">
    <subcellularLocation>
        <location evidence="1">Cell membrane</location>
        <topology evidence="1">Multi-pass membrane protein</topology>
    </subcellularLocation>
</comment>
<feature type="transmembrane region" description="Helical" evidence="7">
    <location>
        <begin position="365"/>
        <end position="390"/>
    </location>
</feature>
<dbReference type="InterPro" id="IPR036259">
    <property type="entry name" value="MFS_trans_sf"/>
</dbReference>
<sequence>MTSFLRSNPAPARAGKREWAALVVLVLVVLLLAIDGTVLYLAVPSLTEDIGPSATQILWIGDIYAFVLAGLLITMGNLADRIGRKRLLMIGTVGFGSASVLAAFASTPEVLIAARALLGLAGATLMPSTLSIVRSMFADRAQRARAIALWSAGATAGAALGPLVGGALLERFWWGSVFLINVPVMVLALVAGWLLLPESKGEAPARIDVGSSVLSIVTIVPLVFALKRLFSDGVDALTVAAAAAGLLAGWWFARRQNRLAVPLLDVSLFKVPAFSGALAANVLAIFGFLGLLFFFSQYLQLVRGFGPLKAGAAELPGTLAAVLVVALIGVLLARLGAGRAIGLGLMAAAVGLAVMGMSVDLRSYWGLGVGLAVIGLGIGVAMTLSTDAVVGAVPERRAGAASAVAETAYELGGALGIAVLGSLHGLLYRSSLTLPAGVSATDRALAEDSLAAAVYGSPTPGVVAAAQDAFAQAMQSATFVAAVILVGAAVVAWKIIPSEPVSGGGVRVDH</sequence>
<feature type="transmembrane region" description="Helical" evidence="7">
    <location>
        <begin position="172"/>
        <end position="196"/>
    </location>
</feature>
<evidence type="ECO:0000256" key="6">
    <source>
        <dbReference type="ARBA" id="ARBA00023136"/>
    </source>
</evidence>
<keyword evidence="3" id="KW-1003">Cell membrane</keyword>
<keyword evidence="6 7" id="KW-0472">Membrane</keyword>
<feature type="domain" description="Major facilitator superfamily (MFS) profile" evidence="8">
    <location>
        <begin position="21"/>
        <end position="500"/>
    </location>
</feature>
<accession>A0A386WUC4</accession>
<feature type="transmembrane region" description="Helical" evidence="7">
    <location>
        <begin position="145"/>
        <end position="166"/>
    </location>
</feature>
<evidence type="ECO:0000256" key="4">
    <source>
        <dbReference type="ARBA" id="ARBA00022692"/>
    </source>
</evidence>
<gene>
    <name evidence="9" type="ORF">CSH63_31035</name>
</gene>
<feature type="transmembrane region" description="Helical" evidence="7">
    <location>
        <begin position="315"/>
        <end position="333"/>
    </location>
</feature>
<feature type="transmembrane region" description="Helical" evidence="7">
    <location>
        <begin position="340"/>
        <end position="359"/>
    </location>
</feature>
<evidence type="ECO:0000256" key="3">
    <source>
        <dbReference type="ARBA" id="ARBA00022475"/>
    </source>
</evidence>
<feature type="transmembrane region" description="Helical" evidence="7">
    <location>
        <begin position="236"/>
        <end position="253"/>
    </location>
</feature>
<dbReference type="PANTHER" id="PTHR42718">
    <property type="entry name" value="MAJOR FACILITATOR SUPERFAMILY MULTIDRUG TRANSPORTER MFSC"/>
    <property type="match status" value="1"/>
</dbReference>
<evidence type="ECO:0000256" key="2">
    <source>
        <dbReference type="ARBA" id="ARBA00022448"/>
    </source>
</evidence>
<dbReference type="PANTHER" id="PTHR42718:SF47">
    <property type="entry name" value="METHYL VIOLOGEN RESISTANCE PROTEIN SMVA"/>
    <property type="match status" value="1"/>
</dbReference>
<feature type="transmembrane region" description="Helical" evidence="7">
    <location>
        <begin position="87"/>
        <end position="106"/>
    </location>
</feature>
<name>A0A386WUC4_9ACTN</name>
<dbReference type="Proteomes" id="UP000267804">
    <property type="component" value="Chromosome"/>
</dbReference>
<feature type="transmembrane region" description="Helical" evidence="7">
    <location>
        <begin position="20"/>
        <end position="42"/>
    </location>
</feature>
<evidence type="ECO:0000313" key="10">
    <source>
        <dbReference type="Proteomes" id="UP000267804"/>
    </source>
</evidence>
<feature type="transmembrane region" description="Helical" evidence="7">
    <location>
        <begin position="54"/>
        <end position="75"/>
    </location>
</feature>
<dbReference type="GO" id="GO:0022857">
    <property type="term" value="F:transmembrane transporter activity"/>
    <property type="evidence" value="ECO:0007669"/>
    <property type="project" value="InterPro"/>
</dbReference>
<dbReference type="Gene3D" id="1.20.1720.10">
    <property type="entry name" value="Multidrug resistance protein D"/>
    <property type="match status" value="1"/>
</dbReference>
<keyword evidence="2" id="KW-0813">Transport</keyword>